<evidence type="ECO:0000313" key="6">
    <source>
        <dbReference type="EMBL" id="MBJ8341100.1"/>
    </source>
</evidence>
<organism evidence="6 7">
    <name type="scientific">Antrihabitans stalagmiti</name>
    <dbReference type="NCBI Taxonomy" id="2799499"/>
    <lineage>
        <taxon>Bacteria</taxon>
        <taxon>Bacillati</taxon>
        <taxon>Actinomycetota</taxon>
        <taxon>Actinomycetes</taxon>
        <taxon>Mycobacteriales</taxon>
        <taxon>Nocardiaceae</taxon>
        <taxon>Antrihabitans</taxon>
    </lineage>
</organism>
<sequence length="387" mass="41395">MTRTRAIVIGAGVGGYTAAIALRARGIDVEIYEAAPEQRTTGSGINVGSNGTAVLRNLGIELGAPLPGQALEQLEIRTHTGRSVRQLPLGSMSRALGAPTIGISRNDLISLLRTAAGDCRVHFGAELSHFEVDGSAATAFFADGRSATADVLIGADGIRSAVRSQLAQTNPLIEYGYVCWSAAIPFTHPRLPSGLAAQYWGSGKRFDLVDIGGGNAYWWGTERLGIEAARTARGDQRTLLHAFDGWADEVLDAISHTPDSVIGAVPAQDRPLLQQWGSGPVTLLGDAAHPMLNSLGQASGAAIEDAWVLAQTLASTPDVTNALRRYEQNRMARTLTMVRNARRRDRIEQLGNPLGCRMRTFALRYSPTTVLARPTLHAMRFEPSPTP</sequence>
<name>A0A934U521_9NOCA</name>
<dbReference type="GO" id="GO:0071949">
    <property type="term" value="F:FAD binding"/>
    <property type="evidence" value="ECO:0007669"/>
    <property type="project" value="InterPro"/>
</dbReference>
<keyword evidence="2" id="KW-0285">Flavoprotein</keyword>
<protein>
    <submittedName>
        <fullName evidence="6">FAD-dependent monooxygenase</fullName>
    </submittedName>
</protein>
<dbReference type="InterPro" id="IPR002938">
    <property type="entry name" value="FAD-bd"/>
</dbReference>
<keyword evidence="3" id="KW-0274">FAD</keyword>
<evidence type="ECO:0000259" key="5">
    <source>
        <dbReference type="Pfam" id="PF01494"/>
    </source>
</evidence>
<gene>
    <name evidence="6" type="ORF">JGU71_19620</name>
</gene>
<dbReference type="PRINTS" id="PR00420">
    <property type="entry name" value="RNGMNOXGNASE"/>
</dbReference>
<evidence type="ECO:0000313" key="7">
    <source>
        <dbReference type="Proteomes" id="UP000655868"/>
    </source>
</evidence>
<dbReference type="AlphaFoldDB" id="A0A934U521"/>
<evidence type="ECO:0000256" key="3">
    <source>
        <dbReference type="ARBA" id="ARBA00022827"/>
    </source>
</evidence>
<comment type="caution">
    <text evidence="6">The sequence shown here is derived from an EMBL/GenBank/DDBJ whole genome shotgun (WGS) entry which is preliminary data.</text>
</comment>
<dbReference type="Gene3D" id="3.50.50.60">
    <property type="entry name" value="FAD/NAD(P)-binding domain"/>
    <property type="match status" value="1"/>
</dbReference>
<dbReference type="PANTHER" id="PTHR46496:SF1">
    <property type="entry name" value="ZEAXANTHIN EPOXIDASE, CHLOROPLASTIC"/>
    <property type="match status" value="1"/>
</dbReference>
<keyword evidence="6" id="KW-0503">Monooxygenase</keyword>
<dbReference type="PANTHER" id="PTHR46496">
    <property type="match status" value="1"/>
</dbReference>
<dbReference type="Proteomes" id="UP000655868">
    <property type="component" value="Unassembled WGS sequence"/>
</dbReference>
<evidence type="ECO:0000256" key="4">
    <source>
        <dbReference type="ARBA" id="ARBA00023002"/>
    </source>
</evidence>
<proteinExistence type="predicted"/>
<keyword evidence="4" id="KW-0560">Oxidoreductase</keyword>
<comment type="cofactor">
    <cofactor evidence="1">
        <name>FAD</name>
        <dbReference type="ChEBI" id="CHEBI:57692"/>
    </cofactor>
</comment>
<dbReference type="Pfam" id="PF01494">
    <property type="entry name" value="FAD_binding_3"/>
    <property type="match status" value="1"/>
</dbReference>
<dbReference type="EMBL" id="JAEMNV010000006">
    <property type="protein sequence ID" value="MBJ8341100.1"/>
    <property type="molecule type" value="Genomic_DNA"/>
</dbReference>
<keyword evidence="7" id="KW-1185">Reference proteome</keyword>
<evidence type="ECO:0000256" key="1">
    <source>
        <dbReference type="ARBA" id="ARBA00001974"/>
    </source>
</evidence>
<dbReference type="RefSeq" id="WP_199705965.1">
    <property type="nucleotide sequence ID" value="NZ_JAEMNV010000006.1"/>
</dbReference>
<dbReference type="GO" id="GO:0004497">
    <property type="term" value="F:monooxygenase activity"/>
    <property type="evidence" value="ECO:0007669"/>
    <property type="project" value="UniProtKB-KW"/>
</dbReference>
<dbReference type="InterPro" id="IPR036188">
    <property type="entry name" value="FAD/NAD-bd_sf"/>
</dbReference>
<dbReference type="SUPFAM" id="SSF51905">
    <property type="entry name" value="FAD/NAD(P)-binding domain"/>
    <property type="match status" value="1"/>
</dbReference>
<feature type="domain" description="FAD-binding" evidence="5">
    <location>
        <begin position="4"/>
        <end position="340"/>
    </location>
</feature>
<accession>A0A934U521</accession>
<reference evidence="6" key="1">
    <citation type="submission" date="2020-12" db="EMBL/GenBank/DDBJ databases">
        <title>Antrihabitans popcorni sp. nov. and Antrihabitans auranticaus sp. nov., isolated from a larva cave.</title>
        <authorList>
            <person name="Lee S.D."/>
            <person name="Kim I.S."/>
        </authorList>
    </citation>
    <scope>NUCLEOTIDE SEQUENCE</scope>
    <source>
        <strain evidence="6">YC3-6</strain>
    </source>
</reference>
<evidence type="ECO:0000256" key="2">
    <source>
        <dbReference type="ARBA" id="ARBA00022630"/>
    </source>
</evidence>